<name>A0A7S4T999_9STRA</name>
<evidence type="ECO:0000256" key="2">
    <source>
        <dbReference type="ARBA" id="ARBA00022857"/>
    </source>
</evidence>
<dbReference type="InterPro" id="IPR002734">
    <property type="entry name" value="RibDG_C"/>
</dbReference>
<dbReference type="GO" id="GO:0008703">
    <property type="term" value="F:5-amino-6-(5-phosphoribosylamino)uracil reductase activity"/>
    <property type="evidence" value="ECO:0007669"/>
    <property type="project" value="InterPro"/>
</dbReference>
<proteinExistence type="predicted"/>
<feature type="region of interest" description="Disordered" evidence="4">
    <location>
        <begin position="47"/>
        <end position="82"/>
    </location>
</feature>
<keyword evidence="2" id="KW-0521">NADP</keyword>
<feature type="compositionally biased region" description="Low complexity" evidence="4">
    <location>
        <begin position="53"/>
        <end position="64"/>
    </location>
</feature>
<accession>A0A7S4T999</accession>
<feature type="domain" description="Bacterial bifunctional deaminase-reductase C-terminal" evidence="5">
    <location>
        <begin position="110"/>
        <end position="280"/>
    </location>
</feature>
<sequence>MHYSLIRWKTFMTIVSITAITTTFVSSFSTTATVRKSNPTRWNQHLTFLSPHSNTNTNLFSSSSGEEEEDVSNNSPTEEESVKVKGVTLKMAFDSNPTQWSVSDLVAPPERFTSPTSLDLVHRLRRESDAVLVGVNTVLRDDCTLTVRRVPPLEGGKQPVRVVIDPHLKVFTREKYGGGKFSLLKDGYHTIIYHSLSRERVKQVDWQGVDWNHVTIVNPTHEYKSNNPSSSSALSPNMILENLSIEFDINHVMVEGGPYTAKQFLQSSVVNRAILIRAPIEFVHPEVSGIDADVMSDAGLKLIGTNSDTGDDENDDTVEYWCIEEEEWPTDELNDWP</sequence>
<comment type="pathway">
    <text evidence="1">Cofactor biosynthesis; riboflavin biosynthesis.</text>
</comment>
<evidence type="ECO:0000256" key="3">
    <source>
        <dbReference type="ARBA" id="ARBA00023002"/>
    </source>
</evidence>
<dbReference type="InterPro" id="IPR024072">
    <property type="entry name" value="DHFR-like_dom_sf"/>
</dbReference>
<dbReference type="EMBL" id="HBNS01061568">
    <property type="protein sequence ID" value="CAE4669568.1"/>
    <property type="molecule type" value="Transcribed_RNA"/>
</dbReference>
<organism evidence="6">
    <name type="scientific">Ditylum brightwellii</name>
    <dbReference type="NCBI Taxonomy" id="49249"/>
    <lineage>
        <taxon>Eukaryota</taxon>
        <taxon>Sar</taxon>
        <taxon>Stramenopiles</taxon>
        <taxon>Ochrophyta</taxon>
        <taxon>Bacillariophyta</taxon>
        <taxon>Mediophyceae</taxon>
        <taxon>Lithodesmiophycidae</taxon>
        <taxon>Lithodesmiales</taxon>
        <taxon>Lithodesmiaceae</taxon>
        <taxon>Ditylum</taxon>
    </lineage>
</organism>
<dbReference type="PANTHER" id="PTHR38011:SF7">
    <property type="entry name" value="2,5-DIAMINO-6-RIBOSYLAMINO-4(3H)-PYRIMIDINONE 5'-PHOSPHATE REDUCTASE"/>
    <property type="match status" value="1"/>
</dbReference>
<dbReference type="PANTHER" id="PTHR38011">
    <property type="entry name" value="DIHYDROFOLATE REDUCTASE FAMILY PROTEIN (AFU_ORTHOLOGUE AFUA_8G06820)"/>
    <property type="match status" value="1"/>
</dbReference>
<evidence type="ECO:0000259" key="5">
    <source>
        <dbReference type="Pfam" id="PF01872"/>
    </source>
</evidence>
<keyword evidence="3" id="KW-0560">Oxidoreductase</keyword>
<dbReference type="Pfam" id="PF01872">
    <property type="entry name" value="RibD_C"/>
    <property type="match status" value="1"/>
</dbReference>
<reference evidence="6" key="1">
    <citation type="submission" date="2021-01" db="EMBL/GenBank/DDBJ databases">
        <authorList>
            <person name="Corre E."/>
            <person name="Pelletier E."/>
            <person name="Niang G."/>
            <person name="Scheremetjew M."/>
            <person name="Finn R."/>
            <person name="Kale V."/>
            <person name="Holt S."/>
            <person name="Cochrane G."/>
            <person name="Meng A."/>
            <person name="Brown T."/>
            <person name="Cohen L."/>
        </authorList>
    </citation>
    <scope>NUCLEOTIDE SEQUENCE</scope>
    <source>
        <strain evidence="6">GSO104</strain>
    </source>
</reference>
<gene>
    <name evidence="6" type="ORF">DBRI00130_LOCUS44390</name>
</gene>
<dbReference type="AlphaFoldDB" id="A0A7S4T999"/>
<dbReference type="SUPFAM" id="SSF53597">
    <property type="entry name" value="Dihydrofolate reductase-like"/>
    <property type="match status" value="1"/>
</dbReference>
<dbReference type="InterPro" id="IPR050765">
    <property type="entry name" value="Riboflavin_Biosynth_HTPR"/>
</dbReference>
<protein>
    <recommendedName>
        <fullName evidence="5">Bacterial bifunctional deaminase-reductase C-terminal domain-containing protein</fullName>
    </recommendedName>
</protein>
<dbReference type="Gene3D" id="3.40.430.10">
    <property type="entry name" value="Dihydrofolate Reductase, subunit A"/>
    <property type="match status" value="1"/>
</dbReference>
<evidence type="ECO:0000256" key="1">
    <source>
        <dbReference type="ARBA" id="ARBA00005104"/>
    </source>
</evidence>
<dbReference type="GO" id="GO:0009231">
    <property type="term" value="P:riboflavin biosynthetic process"/>
    <property type="evidence" value="ECO:0007669"/>
    <property type="project" value="InterPro"/>
</dbReference>
<evidence type="ECO:0000256" key="4">
    <source>
        <dbReference type="SAM" id="MobiDB-lite"/>
    </source>
</evidence>
<evidence type="ECO:0000313" key="6">
    <source>
        <dbReference type="EMBL" id="CAE4669568.1"/>
    </source>
</evidence>